<dbReference type="AlphaFoldDB" id="A0A9X1X678"/>
<keyword evidence="1" id="KW-0472">Membrane</keyword>
<accession>A0A9X1X678</accession>
<evidence type="ECO:0000313" key="2">
    <source>
        <dbReference type="EMBL" id="MCJ8209389.1"/>
    </source>
</evidence>
<comment type="caution">
    <text evidence="2">The sequence shown here is derived from an EMBL/GenBank/DDBJ whole genome shotgun (WGS) entry which is preliminary data.</text>
</comment>
<name>A0A9X1X678_9SPHI</name>
<organism evidence="2 3">
    <name type="scientific">Mucilaginibacter straminoryzae</name>
    <dbReference type="NCBI Taxonomy" id="2932774"/>
    <lineage>
        <taxon>Bacteria</taxon>
        <taxon>Pseudomonadati</taxon>
        <taxon>Bacteroidota</taxon>
        <taxon>Sphingobacteriia</taxon>
        <taxon>Sphingobacteriales</taxon>
        <taxon>Sphingobacteriaceae</taxon>
        <taxon>Mucilaginibacter</taxon>
    </lineage>
</organism>
<evidence type="ECO:0000313" key="3">
    <source>
        <dbReference type="Proteomes" id="UP001139450"/>
    </source>
</evidence>
<dbReference type="Proteomes" id="UP001139450">
    <property type="component" value="Unassembled WGS sequence"/>
</dbReference>
<proteinExistence type="predicted"/>
<dbReference type="EMBL" id="JALJEJ010000002">
    <property type="protein sequence ID" value="MCJ8209389.1"/>
    <property type="molecule type" value="Genomic_DNA"/>
</dbReference>
<dbReference type="RefSeq" id="WP_245129217.1">
    <property type="nucleotide sequence ID" value="NZ_JALJEJ010000002.1"/>
</dbReference>
<keyword evidence="3" id="KW-1185">Reference proteome</keyword>
<keyword evidence="1" id="KW-1133">Transmembrane helix</keyword>
<evidence type="ECO:0000256" key="1">
    <source>
        <dbReference type="SAM" id="Phobius"/>
    </source>
</evidence>
<keyword evidence="1" id="KW-0812">Transmembrane</keyword>
<feature type="transmembrane region" description="Helical" evidence="1">
    <location>
        <begin position="135"/>
        <end position="156"/>
    </location>
</feature>
<protein>
    <submittedName>
        <fullName evidence="2">Uncharacterized protein</fullName>
    </submittedName>
</protein>
<sequence length="203" mass="23312">MDKRIILLEFLEKSGFGVSVEISDLLMELFPFDVDMLQFDENKRGLLRLLSELIDEKLIHFDTSILFMCGDYNRGYTRWFNGIRCVAYIKGAGIAFLNNERLRVSQSTLNQSVIDTNSSVRVTNDIVSKSSKKQILIAGATAVFALFSFFVSLLQYQRDITKDQIRLYAFNKKQLDSLQTMITLLKRDTSLLKAEVKTLTKKK</sequence>
<reference evidence="2" key="1">
    <citation type="submission" date="2022-04" db="EMBL/GenBank/DDBJ databases">
        <title>Mucilaginibacter sp. RS28 isolated from freshwater.</title>
        <authorList>
            <person name="Ko S.-R."/>
        </authorList>
    </citation>
    <scope>NUCLEOTIDE SEQUENCE</scope>
    <source>
        <strain evidence="2">RS28</strain>
    </source>
</reference>
<gene>
    <name evidence="2" type="ORF">MUY27_06685</name>
</gene>